<dbReference type="OrthoDB" id="748379at2"/>
<keyword evidence="2" id="KW-1185">Reference proteome</keyword>
<evidence type="ECO:0000313" key="2">
    <source>
        <dbReference type="Proteomes" id="UP000071561"/>
    </source>
</evidence>
<protein>
    <submittedName>
        <fullName evidence="1">Uncharacterized protein</fullName>
    </submittedName>
</protein>
<gene>
    <name evidence="1" type="ORF">AY601_0456</name>
</gene>
<sequence>MKRINKQQIIVPLEFSVACAIYKVEIVEVLQVFSDHVRLYDTMREDYCEGFSEATRTVGSYVRAKRKRPVHSKAMRNCGALLISCLSNIKVLATKKAGLTAIKREKTRPLVNMIFDAMERIYTISDTLYLDEYSAIKLNKDFCVLCEAHNCYPKEFLEYFMGRISAADAHAHKGLKLTYDNFTFSLFSNIAEGFGGNNPKAYRLTETELNFFGRMEELHLGLYIIRNLEERTNILREIYLAHYLATTQN</sequence>
<proteinExistence type="predicted"/>
<accession>A0A127V7Q0</accession>
<dbReference type="RefSeq" id="WP_157287646.1">
    <property type="nucleotide sequence ID" value="NZ_CP014504.1"/>
</dbReference>
<dbReference type="AlphaFoldDB" id="A0A127V7Q0"/>
<dbReference type="Proteomes" id="UP000071561">
    <property type="component" value="Chromosome"/>
</dbReference>
<reference evidence="1 2" key="1">
    <citation type="submission" date="2016-03" db="EMBL/GenBank/DDBJ databases">
        <title>Complete genome sequence of Pedobacter cryoconitis PAMC 27485.</title>
        <authorList>
            <person name="Lee J."/>
            <person name="Kim O.-S."/>
        </authorList>
    </citation>
    <scope>NUCLEOTIDE SEQUENCE [LARGE SCALE GENOMIC DNA]</scope>
    <source>
        <strain evidence="1 2">PAMC 27485</strain>
    </source>
</reference>
<organism evidence="1 2">
    <name type="scientific">Pedobacter cryoconitis</name>
    <dbReference type="NCBI Taxonomy" id="188932"/>
    <lineage>
        <taxon>Bacteria</taxon>
        <taxon>Pseudomonadati</taxon>
        <taxon>Bacteroidota</taxon>
        <taxon>Sphingobacteriia</taxon>
        <taxon>Sphingobacteriales</taxon>
        <taxon>Sphingobacteriaceae</taxon>
        <taxon>Pedobacter</taxon>
    </lineage>
</organism>
<evidence type="ECO:0000313" key="1">
    <source>
        <dbReference type="EMBL" id="AMP97412.1"/>
    </source>
</evidence>
<dbReference type="PATRIC" id="fig|188932.3.peg.464"/>
<dbReference type="EMBL" id="CP014504">
    <property type="protein sequence ID" value="AMP97412.1"/>
    <property type="molecule type" value="Genomic_DNA"/>
</dbReference>
<dbReference type="KEGG" id="pcm:AY601_0456"/>
<name>A0A127V7Q0_9SPHI</name>